<evidence type="ECO:0000313" key="5">
    <source>
        <dbReference type="Proteomes" id="UP000007756"/>
    </source>
</evidence>
<evidence type="ECO:0000313" key="4">
    <source>
        <dbReference type="EMBL" id="ADK86680.1"/>
    </source>
</evidence>
<dbReference type="InterPro" id="IPR002862">
    <property type="entry name" value="DUF16"/>
</dbReference>
<protein>
    <recommendedName>
        <fullName evidence="3">DUF16 domain-containing protein</fullName>
    </recommendedName>
</protein>
<accession>A0A0H3DLM3</accession>
<comment type="similarity">
    <text evidence="1">Belongs to the UPF0134 family.</text>
</comment>
<dbReference type="KEGG" id="mpj:MPNE_0120"/>
<dbReference type="PaxDb" id="722438-MPNE_0120"/>
<dbReference type="AlphaFoldDB" id="A0A0H3DLM3"/>
<evidence type="ECO:0000259" key="3">
    <source>
        <dbReference type="Pfam" id="PF01519"/>
    </source>
</evidence>
<reference evidence="4 5" key="1">
    <citation type="journal article" date="2010" name="Appl. Environ. Microbiol.">
        <title>Targeted chromosomal knockouts in Mycoplasma pneumoniae.</title>
        <authorList>
            <person name="Krishnakumar R."/>
            <person name="Assad-Garcia N."/>
            <person name="Benders G.A."/>
            <person name="Phan Q."/>
            <person name="Montague M.G."/>
            <person name="Glass J.I."/>
        </authorList>
    </citation>
    <scope>NUCLEOTIDE SEQUENCE [LARGE SCALE GENOMIC DNA]</scope>
    <source>
        <strain evidence="5">ATCC 15531 / DSM 22911 / NBRC 14401 / NCTC 10119 / FH</strain>
    </source>
</reference>
<dbReference type="Pfam" id="PF01519">
    <property type="entry name" value="DUF16"/>
    <property type="match status" value="1"/>
</dbReference>
<feature type="region of interest" description="Disordered" evidence="2">
    <location>
        <begin position="34"/>
        <end position="134"/>
    </location>
</feature>
<dbReference type="SUPFAM" id="SSF144266">
    <property type="entry name" value="MPN010-like"/>
    <property type="match status" value="1"/>
</dbReference>
<dbReference type="Gene3D" id="6.10.250.40">
    <property type="match status" value="1"/>
</dbReference>
<feature type="domain" description="DUF16" evidence="3">
    <location>
        <begin position="117"/>
        <end position="190"/>
    </location>
</feature>
<evidence type="ECO:0000256" key="1">
    <source>
        <dbReference type="ARBA" id="ARBA00009221"/>
    </source>
</evidence>
<dbReference type="PATRIC" id="fig|722438.3.peg.110"/>
<proteinExistence type="inferred from homology"/>
<evidence type="ECO:0000256" key="2">
    <source>
        <dbReference type="SAM" id="MobiDB-lite"/>
    </source>
</evidence>
<feature type="compositionally biased region" description="Basic and acidic residues" evidence="2">
    <location>
        <begin position="46"/>
        <end position="71"/>
    </location>
</feature>
<dbReference type="EMBL" id="CP002077">
    <property type="protein sequence ID" value="ADK86680.1"/>
    <property type="molecule type" value="Genomic_DNA"/>
</dbReference>
<sequence length="190" mass="21449">MSKNKFFTITKEQYRKFTRNKIELLFKVQCTEKKKGKRRFKIFQQVEDKPKPPVKIIEKESKGPEEPKDPGIKNGPKGPGGPKGPKKPPVPDDPDTPDVPKGPKEPGGSKGPGGPDDPNGGKKKVPKPDKYVTHRELDEKLTEFHDKLMVELDGKFATKADLKRVEDKVDVLFELQKTQDEQIKVQGKQI</sequence>
<gene>
    <name evidence="4" type="ordered locus">MPNE_0120</name>
</gene>
<name>A0A0H3DLM3_MYCPB</name>
<dbReference type="HOGENOM" id="CLU_111101_0_0_14"/>
<organism evidence="4 5">
    <name type="scientific">Mycoplasmoides pneumoniae (strain ATCC 15531 / DSM 23978 / CIP 103766 / NBRC 14401 / NCTC 10119 / FH)</name>
    <name type="common">Mycoplasma pneumoniae</name>
    <dbReference type="NCBI Taxonomy" id="722438"/>
    <lineage>
        <taxon>Bacteria</taxon>
        <taxon>Bacillati</taxon>
        <taxon>Mycoplasmatota</taxon>
        <taxon>Mycoplasmoidales</taxon>
        <taxon>Mycoplasmoidaceae</taxon>
        <taxon>Mycoplasmoides</taxon>
    </lineage>
</organism>
<dbReference type="Proteomes" id="UP000007756">
    <property type="component" value="Chromosome"/>
</dbReference>